<dbReference type="EMBL" id="BSUY01000001">
    <property type="protein sequence ID" value="GMA80644.1"/>
    <property type="molecule type" value="Genomic_DNA"/>
</dbReference>
<dbReference type="PROSITE" id="PS00061">
    <property type="entry name" value="ADH_SHORT"/>
    <property type="match status" value="1"/>
</dbReference>
<dbReference type="InterPro" id="IPR020904">
    <property type="entry name" value="Sc_DH/Rdtase_CS"/>
</dbReference>
<dbReference type="PANTHER" id="PTHR42901:SF1">
    <property type="entry name" value="ALCOHOL DEHYDROGENASE"/>
    <property type="match status" value="1"/>
</dbReference>
<keyword evidence="4" id="KW-1185">Reference proteome</keyword>
<sequence length="248" mass="26182">MKRTAELGLSSDFQAKAVLTEVTMILITGASSGLGAALAALYAKENEPLTLTGRNTERLHTVANALTPFSTQSIAAIAADLTSESSLEALFDGLTATPKTVIHCAGSGYFGAIETQGVRDIQSLLNSNVTSTILLVRELVKRYKDQAVTVVIVMSTAALAAKAGESTYCAAKWAVRGFVESVRLELKQSPMKLIAVYPGGMDTGFWPSSGKTLDTTNFMSADEAAGMLKQALIATQHGYIADITIQRG</sequence>
<dbReference type="InterPro" id="IPR036291">
    <property type="entry name" value="NAD(P)-bd_dom_sf"/>
</dbReference>
<accession>A0ABQ6J074</accession>
<protein>
    <submittedName>
        <fullName evidence="3">Short-chain dehydrogenase</fullName>
    </submittedName>
</protein>
<keyword evidence="2" id="KW-0560">Oxidoreductase</keyword>
<dbReference type="PANTHER" id="PTHR42901">
    <property type="entry name" value="ALCOHOL DEHYDROGENASE"/>
    <property type="match status" value="1"/>
</dbReference>
<dbReference type="InterPro" id="IPR002347">
    <property type="entry name" value="SDR_fam"/>
</dbReference>
<dbReference type="SUPFAM" id="SSF51735">
    <property type="entry name" value="NAD(P)-binding Rossmann-fold domains"/>
    <property type="match status" value="1"/>
</dbReference>
<evidence type="ECO:0000256" key="2">
    <source>
        <dbReference type="ARBA" id="ARBA00023002"/>
    </source>
</evidence>
<dbReference type="Proteomes" id="UP001157046">
    <property type="component" value="Unassembled WGS sequence"/>
</dbReference>
<gene>
    <name evidence="3" type="ORF">GCM10025855_01770</name>
</gene>
<evidence type="ECO:0000256" key="1">
    <source>
        <dbReference type="ARBA" id="ARBA00006484"/>
    </source>
</evidence>
<name>A0ABQ6J074_9GAMM</name>
<evidence type="ECO:0000313" key="4">
    <source>
        <dbReference type="Proteomes" id="UP001157046"/>
    </source>
</evidence>
<comment type="similarity">
    <text evidence="1">Belongs to the short-chain dehydrogenases/reductases (SDR) family.</text>
</comment>
<organism evidence="3 4">
    <name type="scientific">Shewanella glacialipiscicola</name>
    <dbReference type="NCBI Taxonomy" id="614069"/>
    <lineage>
        <taxon>Bacteria</taxon>
        <taxon>Pseudomonadati</taxon>
        <taxon>Pseudomonadota</taxon>
        <taxon>Gammaproteobacteria</taxon>
        <taxon>Alteromonadales</taxon>
        <taxon>Shewanellaceae</taxon>
        <taxon>Shewanella</taxon>
    </lineage>
</organism>
<dbReference type="Pfam" id="PF00106">
    <property type="entry name" value="adh_short"/>
    <property type="match status" value="1"/>
</dbReference>
<dbReference type="Gene3D" id="3.40.50.720">
    <property type="entry name" value="NAD(P)-binding Rossmann-like Domain"/>
    <property type="match status" value="1"/>
</dbReference>
<dbReference type="PRINTS" id="PR00081">
    <property type="entry name" value="GDHRDH"/>
</dbReference>
<evidence type="ECO:0000313" key="3">
    <source>
        <dbReference type="EMBL" id="GMA80644.1"/>
    </source>
</evidence>
<reference evidence="4" key="1">
    <citation type="journal article" date="2019" name="Int. J. Syst. Evol. Microbiol.">
        <title>The Global Catalogue of Microorganisms (GCM) 10K type strain sequencing project: providing services to taxonomists for standard genome sequencing and annotation.</title>
        <authorList>
            <consortium name="The Broad Institute Genomics Platform"/>
            <consortium name="The Broad Institute Genome Sequencing Center for Infectious Disease"/>
            <person name="Wu L."/>
            <person name="Ma J."/>
        </authorList>
    </citation>
    <scope>NUCLEOTIDE SEQUENCE [LARGE SCALE GENOMIC DNA]</scope>
    <source>
        <strain evidence="4">NBRC 102030</strain>
    </source>
</reference>
<comment type="caution">
    <text evidence="3">The sequence shown here is derived from an EMBL/GenBank/DDBJ whole genome shotgun (WGS) entry which is preliminary data.</text>
</comment>
<proteinExistence type="inferred from homology"/>